<accession>A0AA41QT68</accession>
<dbReference type="GO" id="GO:0006298">
    <property type="term" value="P:mismatch repair"/>
    <property type="evidence" value="ECO:0007669"/>
    <property type="project" value="InterPro"/>
</dbReference>
<sequence length="146" mass="16830">MNRESDPIGRDPVVVHSVGVRMSNQRRRDTAPELRLRKLLFARGLRYRVDAPLPGMSRRRADVLFTGKHVAVFVDGCFWHSCPRHGTLPRSNHDWWVAKLEKNVSRDRGTDAHLSAIGWVVLRFWEHEDMDSAAEVIEQALRTGEH</sequence>
<keyword evidence="5" id="KW-0234">DNA repair</keyword>
<gene>
    <name evidence="7" type="ORF">MQH31_03525</name>
</gene>
<keyword evidence="4" id="KW-0378">Hydrolase</keyword>
<dbReference type="Pfam" id="PF03852">
    <property type="entry name" value="Vsr"/>
    <property type="match status" value="1"/>
</dbReference>
<organism evidence="7 8">
    <name type="scientific">Cryobacterium zhongshanensis</name>
    <dbReference type="NCBI Taxonomy" id="2928153"/>
    <lineage>
        <taxon>Bacteria</taxon>
        <taxon>Bacillati</taxon>
        <taxon>Actinomycetota</taxon>
        <taxon>Actinomycetes</taxon>
        <taxon>Micrococcales</taxon>
        <taxon>Microbacteriaceae</taxon>
        <taxon>Cryobacterium</taxon>
    </lineage>
</organism>
<reference evidence="7" key="1">
    <citation type="submission" date="2022-03" db="EMBL/GenBank/DDBJ databases">
        <title>Cryobacterium sp. nov. strain ZS14-85, isolated from Antarctic soil.</title>
        <authorList>
            <person name="Li J."/>
            <person name="Niu G."/>
        </authorList>
    </citation>
    <scope>NUCLEOTIDE SEQUENCE</scope>
    <source>
        <strain evidence="7">ZS14-85</strain>
    </source>
</reference>
<keyword evidence="3" id="KW-0227">DNA damage</keyword>
<dbReference type="NCBIfam" id="TIGR00632">
    <property type="entry name" value="vsr"/>
    <property type="match status" value="1"/>
</dbReference>
<dbReference type="AlphaFoldDB" id="A0AA41QT68"/>
<name>A0AA41QT68_9MICO</name>
<evidence type="ECO:0000313" key="7">
    <source>
        <dbReference type="EMBL" id="MCI4656880.1"/>
    </source>
</evidence>
<keyword evidence="2 7" id="KW-0255">Endonuclease</keyword>
<dbReference type="CDD" id="cd00221">
    <property type="entry name" value="Vsr"/>
    <property type="match status" value="1"/>
</dbReference>
<evidence type="ECO:0000256" key="2">
    <source>
        <dbReference type="ARBA" id="ARBA00022759"/>
    </source>
</evidence>
<proteinExistence type="inferred from homology"/>
<evidence type="ECO:0000256" key="3">
    <source>
        <dbReference type="ARBA" id="ARBA00022763"/>
    </source>
</evidence>
<keyword evidence="8" id="KW-1185">Reference proteome</keyword>
<dbReference type="RefSeq" id="WP_243010927.1">
    <property type="nucleotide sequence ID" value="NZ_JALGAR010000001.1"/>
</dbReference>
<dbReference type="Proteomes" id="UP001165341">
    <property type="component" value="Unassembled WGS sequence"/>
</dbReference>
<dbReference type="GO" id="GO:0016787">
    <property type="term" value="F:hydrolase activity"/>
    <property type="evidence" value="ECO:0007669"/>
    <property type="project" value="UniProtKB-KW"/>
</dbReference>
<dbReference type="InterPro" id="IPR004603">
    <property type="entry name" value="DNA_mismatch_endonuc_vsr"/>
</dbReference>
<dbReference type="Gene3D" id="3.40.960.10">
    <property type="entry name" value="VSR Endonuclease"/>
    <property type="match status" value="1"/>
</dbReference>
<dbReference type="InterPro" id="IPR011335">
    <property type="entry name" value="Restrct_endonuc-II-like"/>
</dbReference>
<comment type="caution">
    <text evidence="7">The sequence shown here is derived from an EMBL/GenBank/DDBJ whole genome shotgun (WGS) entry which is preliminary data.</text>
</comment>
<dbReference type="SUPFAM" id="SSF52980">
    <property type="entry name" value="Restriction endonuclease-like"/>
    <property type="match status" value="1"/>
</dbReference>
<keyword evidence="1" id="KW-0540">Nuclease</keyword>
<evidence type="ECO:0000256" key="6">
    <source>
        <dbReference type="ARBA" id="ARBA00029466"/>
    </source>
</evidence>
<dbReference type="EMBL" id="JALGAR010000001">
    <property type="protein sequence ID" value="MCI4656880.1"/>
    <property type="molecule type" value="Genomic_DNA"/>
</dbReference>
<evidence type="ECO:0000256" key="4">
    <source>
        <dbReference type="ARBA" id="ARBA00022801"/>
    </source>
</evidence>
<protein>
    <submittedName>
        <fullName evidence="7">Very short patch repair endonuclease</fullName>
    </submittedName>
</protein>
<evidence type="ECO:0000256" key="1">
    <source>
        <dbReference type="ARBA" id="ARBA00022722"/>
    </source>
</evidence>
<evidence type="ECO:0000313" key="8">
    <source>
        <dbReference type="Proteomes" id="UP001165341"/>
    </source>
</evidence>
<evidence type="ECO:0000256" key="5">
    <source>
        <dbReference type="ARBA" id="ARBA00023204"/>
    </source>
</evidence>
<comment type="similarity">
    <text evidence="6">Belongs to the Vsr family.</text>
</comment>
<dbReference type="GO" id="GO:0004519">
    <property type="term" value="F:endonuclease activity"/>
    <property type="evidence" value="ECO:0007669"/>
    <property type="project" value="UniProtKB-KW"/>
</dbReference>